<dbReference type="AlphaFoldDB" id="A0A642VCX2"/>
<proteinExistence type="inferred from homology"/>
<dbReference type="Gene3D" id="3.40.1350.10">
    <property type="match status" value="1"/>
</dbReference>
<feature type="region of interest" description="Disordered" evidence="10">
    <location>
        <begin position="725"/>
        <end position="758"/>
    </location>
</feature>
<evidence type="ECO:0000256" key="3">
    <source>
        <dbReference type="ARBA" id="ARBA00022722"/>
    </source>
</evidence>
<keyword evidence="4 8" id="KW-0479">Metal-binding</keyword>
<evidence type="ECO:0000313" key="12">
    <source>
        <dbReference type="EMBL" id="KAA8917255.1"/>
    </source>
</evidence>
<gene>
    <name evidence="12" type="ORF">TRICI_000593</name>
</gene>
<evidence type="ECO:0000256" key="8">
    <source>
        <dbReference type="RuleBase" id="RU365033"/>
    </source>
</evidence>
<dbReference type="GO" id="GO:0036297">
    <property type="term" value="P:interstrand cross-link repair"/>
    <property type="evidence" value="ECO:0007669"/>
    <property type="project" value="InterPro"/>
</dbReference>
<dbReference type="InterPro" id="IPR033315">
    <property type="entry name" value="Fan1-like"/>
</dbReference>
<dbReference type="GO" id="GO:0004528">
    <property type="term" value="F:phosphodiesterase I activity"/>
    <property type="evidence" value="ECO:0007669"/>
    <property type="project" value="UniProtKB-EC"/>
</dbReference>
<dbReference type="PANTHER" id="PTHR15749">
    <property type="entry name" value="FANCONI-ASSOCIATED NUCLEASE 1"/>
    <property type="match status" value="1"/>
</dbReference>
<dbReference type="PANTHER" id="PTHR15749:SF4">
    <property type="entry name" value="FANCONI-ASSOCIATED NUCLEASE 1"/>
    <property type="match status" value="1"/>
</dbReference>
<comment type="function">
    <text evidence="8">Nuclease required for the repair of DNA interstrand cross-links (ICL). Acts as a 5'-3' exonuclease that anchors at a cut end of DNA and cleaves DNA successively at every third nucleotide, allowing to excise an ICL from one strand through flanking incisions.</text>
</comment>
<keyword evidence="8" id="KW-0234">DNA repair</keyword>
<feature type="coiled-coil region" evidence="9">
    <location>
        <begin position="582"/>
        <end position="616"/>
    </location>
</feature>
<feature type="compositionally biased region" description="Basic and acidic residues" evidence="10">
    <location>
        <begin position="725"/>
        <end position="749"/>
    </location>
</feature>
<feature type="region of interest" description="Disordered" evidence="10">
    <location>
        <begin position="449"/>
        <end position="468"/>
    </location>
</feature>
<evidence type="ECO:0000259" key="11">
    <source>
        <dbReference type="SMART" id="SM00990"/>
    </source>
</evidence>
<dbReference type="EC" id="3.1.4.1" evidence="8"/>
<name>A0A642VCX2_9ASCO</name>
<dbReference type="EMBL" id="SWFS01000052">
    <property type="protein sequence ID" value="KAA8917255.1"/>
    <property type="molecule type" value="Genomic_DNA"/>
</dbReference>
<dbReference type="GO" id="GO:0017108">
    <property type="term" value="F:5'-flap endonuclease activity"/>
    <property type="evidence" value="ECO:0007669"/>
    <property type="project" value="TreeGrafter"/>
</dbReference>
<keyword evidence="8" id="KW-0539">Nucleus</keyword>
<comment type="subcellular location">
    <subcellularLocation>
        <location evidence="8">Nucleus</location>
    </subcellularLocation>
</comment>
<feature type="domain" description="VRR-NUC" evidence="11">
    <location>
        <begin position="630"/>
        <end position="719"/>
    </location>
</feature>
<dbReference type="GO" id="GO:0046872">
    <property type="term" value="F:metal ion binding"/>
    <property type="evidence" value="ECO:0007669"/>
    <property type="project" value="UniProtKB-KW"/>
</dbReference>
<dbReference type="Proteomes" id="UP000761534">
    <property type="component" value="Unassembled WGS sequence"/>
</dbReference>
<evidence type="ECO:0000256" key="9">
    <source>
        <dbReference type="SAM" id="Coils"/>
    </source>
</evidence>
<dbReference type="InterPro" id="IPR014883">
    <property type="entry name" value="VRR_NUC"/>
</dbReference>
<keyword evidence="5 8" id="KW-0378">Hydrolase</keyword>
<reference evidence="12" key="1">
    <citation type="journal article" date="2019" name="G3 (Bethesda)">
        <title>Genome Assemblies of Two Rare Opportunistic Yeast Pathogens: Diutina rugosa (syn. Candida rugosa) and Trichomonascus ciferrii (syn. Candida ciferrii).</title>
        <authorList>
            <person name="Mixao V."/>
            <person name="Saus E."/>
            <person name="Hansen A.P."/>
            <person name="Lass-Florl C."/>
            <person name="Gabaldon T."/>
        </authorList>
    </citation>
    <scope>NUCLEOTIDE SEQUENCE</scope>
    <source>
        <strain evidence="12">CBS 4856</strain>
    </source>
</reference>
<protein>
    <recommendedName>
        <fullName evidence="8">Fanconi-associated nuclease</fullName>
        <ecNumber evidence="8">3.1.4.1</ecNumber>
    </recommendedName>
</protein>
<comment type="cofactor">
    <cofactor evidence="8">
        <name>Mg(2+)</name>
        <dbReference type="ChEBI" id="CHEBI:18420"/>
    </cofactor>
    <cofactor evidence="8">
        <name>Mn(2+)</name>
        <dbReference type="ChEBI" id="CHEBI:29035"/>
    </cofactor>
</comment>
<accession>A0A642VCX2</accession>
<evidence type="ECO:0000256" key="5">
    <source>
        <dbReference type="ARBA" id="ARBA00022801"/>
    </source>
</evidence>
<evidence type="ECO:0000256" key="10">
    <source>
        <dbReference type="SAM" id="MobiDB-lite"/>
    </source>
</evidence>
<evidence type="ECO:0000256" key="4">
    <source>
        <dbReference type="ARBA" id="ARBA00022723"/>
    </source>
</evidence>
<dbReference type="GO" id="GO:0070336">
    <property type="term" value="F:flap-structured DNA binding"/>
    <property type="evidence" value="ECO:0007669"/>
    <property type="project" value="TreeGrafter"/>
</dbReference>
<organism evidence="12 13">
    <name type="scientific">Trichomonascus ciferrii</name>
    <dbReference type="NCBI Taxonomy" id="44093"/>
    <lineage>
        <taxon>Eukaryota</taxon>
        <taxon>Fungi</taxon>
        <taxon>Dikarya</taxon>
        <taxon>Ascomycota</taxon>
        <taxon>Saccharomycotina</taxon>
        <taxon>Dipodascomycetes</taxon>
        <taxon>Dipodascales</taxon>
        <taxon>Trichomonascaceae</taxon>
        <taxon>Trichomonascus</taxon>
        <taxon>Trichomonascus ciferrii complex</taxon>
    </lineage>
</organism>
<evidence type="ECO:0000256" key="2">
    <source>
        <dbReference type="ARBA" id="ARBA00005533"/>
    </source>
</evidence>
<keyword evidence="13" id="KW-1185">Reference proteome</keyword>
<evidence type="ECO:0000256" key="6">
    <source>
        <dbReference type="ARBA" id="ARBA00022842"/>
    </source>
</evidence>
<comment type="similarity">
    <text evidence="2 8">Belongs to the FAN1 family.</text>
</comment>
<dbReference type="SMART" id="SM00990">
    <property type="entry name" value="VRR_NUC"/>
    <property type="match status" value="1"/>
</dbReference>
<evidence type="ECO:0000256" key="1">
    <source>
        <dbReference type="ARBA" id="ARBA00000983"/>
    </source>
</evidence>
<comment type="catalytic activity">
    <reaction evidence="1 8">
        <text>Hydrolytically removes 5'-nucleotides successively from the 3'-hydroxy termini of 3'-hydroxy-terminated oligonucleotides.</text>
        <dbReference type="EC" id="3.1.4.1"/>
    </reaction>
</comment>
<keyword evidence="3 8" id="KW-0540">Nuclease</keyword>
<dbReference type="GO" id="GO:0005634">
    <property type="term" value="C:nucleus"/>
    <property type="evidence" value="ECO:0007669"/>
    <property type="project" value="UniProtKB-SubCell"/>
</dbReference>
<dbReference type="GO" id="GO:0008409">
    <property type="term" value="F:5'-3' exonuclease activity"/>
    <property type="evidence" value="ECO:0007669"/>
    <property type="project" value="TreeGrafter"/>
</dbReference>
<keyword evidence="7 8" id="KW-0464">Manganese</keyword>
<dbReference type="Pfam" id="PF08774">
    <property type="entry name" value="VRR_NUC"/>
    <property type="match status" value="1"/>
</dbReference>
<keyword evidence="9" id="KW-0175">Coiled coil</keyword>
<dbReference type="OrthoDB" id="76364at2759"/>
<dbReference type="VEuPathDB" id="FungiDB:TRICI_000593"/>
<evidence type="ECO:0000313" key="13">
    <source>
        <dbReference type="Proteomes" id="UP000761534"/>
    </source>
</evidence>
<dbReference type="InterPro" id="IPR011856">
    <property type="entry name" value="tRNA_endonuc-like_dom_sf"/>
</dbReference>
<feature type="compositionally biased region" description="Pro residues" evidence="10">
    <location>
        <begin position="452"/>
        <end position="462"/>
    </location>
</feature>
<evidence type="ECO:0000256" key="7">
    <source>
        <dbReference type="ARBA" id="ARBA00023211"/>
    </source>
</evidence>
<sequence>MAFDPEAEEADSEKIQRGLVHFHAFQYIVDDMRTYYGHLLDDREHEVIDKVDRLSGPAKILLVRIFDRNYKNNQYMSHKLSHYLPEKEFGPAMEELHRMGFINITTEASLDAFEQLNGEQRGRILQKFRLGTNGNKSEQVARMQKHLKASKRQMVLYQDTNLNILMVKHIEGVHGGSHFIVPHVNAVFLLLYKLFYLDDSLDEDKYKRVYLSRTGMQRYPGYEVNREGIMLFETRQKAEEYFDCLQEYMIWEVRNNDGPWVALNERELSYRVQSVMQECQRILAPDYRPPHLPQYLLKYTPDRVRIRTLLRVREAMATPKLKNPQLEQKLIDLFLNQRHYCPEKRLEMFARKIELARAQFRKLTAHAVDEDKKTKTLEELRDLCILAVEEYDPSVPDSLDVFVKLKPVTSLLTKHQVSFPWDIKSLQPSIVLPEETVIVGEKFKEVEVIEEPAPPPQPAPPAKPKRKLNPNQSKIHSFFTVAKKPSSSSLTETAAQKEASLPQQPIAVRADWLTEDGQRRITVEEVALRHYEKLGYKGWHCEGKTIKTVCTLLFYDIFFKNDIPGVFYHCCQTSPLDFGYGTDFYNNRKQQVDDRLARLNNDLDQALVVLEEAYNALHEFTPLVDGLKLRKEDDELEDFKAIVRYMGSGTICEICKRLFIDNRRYGSGLPDLFLINHSLQTCLFVEVKSINDSLSNTQKYWLDFLTRNNVPVSVCRVLSKEEHAEREQKLAKKTQVDQENKRKREEKTPPKRKRRPKVEAVIIPEDADLIHPV</sequence>
<keyword evidence="8" id="KW-0227">DNA damage</keyword>
<keyword evidence="6 8" id="KW-0460">Magnesium</keyword>
<comment type="caution">
    <text evidence="12">The sequence shown here is derived from an EMBL/GenBank/DDBJ whole genome shotgun (WGS) entry which is preliminary data.</text>
</comment>